<keyword evidence="1" id="KW-0808">Transferase</keyword>
<dbReference type="PANTHER" id="PTHR46401">
    <property type="entry name" value="GLYCOSYLTRANSFERASE WBBK-RELATED"/>
    <property type="match status" value="1"/>
</dbReference>
<dbReference type="SUPFAM" id="SSF53756">
    <property type="entry name" value="UDP-Glycosyltransferase/glycogen phosphorylase"/>
    <property type="match status" value="1"/>
</dbReference>
<dbReference type="GO" id="GO:0016757">
    <property type="term" value="F:glycosyltransferase activity"/>
    <property type="evidence" value="ECO:0007669"/>
    <property type="project" value="TreeGrafter"/>
</dbReference>
<reference evidence="2" key="1">
    <citation type="submission" date="2020-09" db="EMBL/GenBank/DDBJ databases">
        <title>Novel species of Mucilaginibacter isolated from a glacier on the Tibetan Plateau.</title>
        <authorList>
            <person name="Liu Q."/>
            <person name="Xin Y.-H."/>
        </authorList>
    </citation>
    <scope>NUCLEOTIDE SEQUENCE</scope>
    <source>
        <strain evidence="2">ZB1P21</strain>
    </source>
</reference>
<organism evidence="2 3">
    <name type="scientific">Mucilaginibacter glaciei</name>
    <dbReference type="NCBI Taxonomy" id="2772109"/>
    <lineage>
        <taxon>Bacteria</taxon>
        <taxon>Pseudomonadati</taxon>
        <taxon>Bacteroidota</taxon>
        <taxon>Sphingobacteriia</taxon>
        <taxon>Sphingobacteriales</taxon>
        <taxon>Sphingobacteriaceae</taxon>
        <taxon>Mucilaginibacter</taxon>
    </lineage>
</organism>
<name>A0A926S7F3_9SPHI</name>
<dbReference type="AlphaFoldDB" id="A0A926S7F3"/>
<comment type="caution">
    <text evidence="2">The sequence shown here is derived from an EMBL/GenBank/DDBJ whole genome shotgun (WGS) entry which is preliminary data.</text>
</comment>
<dbReference type="GO" id="GO:0009103">
    <property type="term" value="P:lipopolysaccharide biosynthetic process"/>
    <property type="evidence" value="ECO:0007669"/>
    <property type="project" value="TreeGrafter"/>
</dbReference>
<accession>A0A926S7F3</accession>
<keyword evidence="3" id="KW-1185">Reference proteome</keyword>
<dbReference type="Gene3D" id="3.40.50.2000">
    <property type="entry name" value="Glycogen Phosphorylase B"/>
    <property type="match status" value="2"/>
</dbReference>
<gene>
    <name evidence="2" type="ORF">IDJ76_16175</name>
</gene>
<proteinExistence type="predicted"/>
<protein>
    <submittedName>
        <fullName evidence="2">Glycosyltransferase</fullName>
    </submittedName>
</protein>
<dbReference type="Pfam" id="PF13692">
    <property type="entry name" value="Glyco_trans_1_4"/>
    <property type="match status" value="1"/>
</dbReference>
<sequence>MNNNTPTKPKVTWVTPDHFLDTDFNPDLFKGLLQHFDIHWIVMFPSKNARFSESDLDDIEKLPGLTIEFIYWTSRARSIKTLLFYEKVYRSIKASKPDLTYFNYVPTNPFILPLYWRINQEKTIVTAHDGNVKSSFKMPMLSAMVFKLAFNAAKYVNMFSPTQAALFSASFKDARIFIILLGLKDFGVSRLEKRTDSIVFFFFGSINSNKNVGLLIRAACNLYDKGVRGFKISINGFCNDWDKYASQIKYPELFELDIRMIKNSEIADLFAKNHYAVFPYNEMSQSGAIKVAFNYNSPLITSDLQGFTDEVKNGLNGYVFKSEDVNDLERVITERITHHDSEYALMRDQIKRYNQVNYSIEALTGKYRQMFQNVISANK</sequence>
<evidence type="ECO:0000256" key="1">
    <source>
        <dbReference type="ARBA" id="ARBA00022679"/>
    </source>
</evidence>
<evidence type="ECO:0000313" key="3">
    <source>
        <dbReference type="Proteomes" id="UP000619078"/>
    </source>
</evidence>
<dbReference type="PANTHER" id="PTHR46401:SF2">
    <property type="entry name" value="GLYCOSYLTRANSFERASE WBBK-RELATED"/>
    <property type="match status" value="1"/>
</dbReference>
<dbReference type="RefSeq" id="WP_191164413.1">
    <property type="nucleotide sequence ID" value="NZ_JACWMX010000006.1"/>
</dbReference>
<dbReference type="EMBL" id="JACWMX010000006">
    <property type="protein sequence ID" value="MBD1394646.1"/>
    <property type="molecule type" value="Genomic_DNA"/>
</dbReference>
<dbReference type="Proteomes" id="UP000619078">
    <property type="component" value="Unassembled WGS sequence"/>
</dbReference>
<evidence type="ECO:0000313" key="2">
    <source>
        <dbReference type="EMBL" id="MBD1394646.1"/>
    </source>
</evidence>